<protein>
    <submittedName>
        <fullName evidence="5">Sugar ABC transporter substrate-binding protein</fullName>
    </submittedName>
</protein>
<organism evidence="5 6">
    <name type="scientific">Actinocrinis puniceicyclus</name>
    <dbReference type="NCBI Taxonomy" id="977794"/>
    <lineage>
        <taxon>Bacteria</taxon>
        <taxon>Bacillati</taxon>
        <taxon>Actinomycetota</taxon>
        <taxon>Actinomycetes</taxon>
        <taxon>Catenulisporales</taxon>
        <taxon>Actinospicaceae</taxon>
        <taxon>Actinocrinis</taxon>
    </lineage>
</organism>
<dbReference type="InterPro" id="IPR025997">
    <property type="entry name" value="SBP_2_dom"/>
</dbReference>
<proteinExistence type="inferred from homology"/>
<comment type="subcellular location">
    <subcellularLocation>
        <location evidence="1">Cell envelope</location>
    </subcellularLocation>
</comment>
<dbReference type="PROSITE" id="PS51318">
    <property type="entry name" value="TAT"/>
    <property type="match status" value="1"/>
</dbReference>
<dbReference type="Proteomes" id="UP000677913">
    <property type="component" value="Unassembled WGS sequence"/>
</dbReference>
<keyword evidence="6" id="KW-1185">Reference proteome</keyword>
<evidence type="ECO:0000313" key="6">
    <source>
        <dbReference type="Proteomes" id="UP000677913"/>
    </source>
</evidence>
<gene>
    <name evidence="5" type="ORF">KGA66_25360</name>
</gene>
<dbReference type="PANTHER" id="PTHR30036">
    <property type="entry name" value="D-XYLOSE-BINDING PERIPLASMIC PROTEIN"/>
    <property type="match status" value="1"/>
</dbReference>
<dbReference type="PANTHER" id="PTHR30036:SF7">
    <property type="entry name" value="ABC TRANSPORTER PERIPLASMIC-BINDING PROTEIN YPHF"/>
    <property type="match status" value="1"/>
</dbReference>
<dbReference type="Gene3D" id="3.40.50.2300">
    <property type="match status" value="2"/>
</dbReference>
<comment type="similarity">
    <text evidence="2">Belongs to the bacterial solute-binding protein 2 family.</text>
</comment>
<comment type="caution">
    <text evidence="5">The sequence shown here is derived from an EMBL/GenBank/DDBJ whole genome shotgun (WGS) entry which is preliminary data.</text>
</comment>
<dbReference type="InterPro" id="IPR050555">
    <property type="entry name" value="Bact_Solute-Bind_Prot2"/>
</dbReference>
<evidence type="ECO:0000259" key="4">
    <source>
        <dbReference type="Pfam" id="PF13407"/>
    </source>
</evidence>
<dbReference type="GO" id="GO:0030246">
    <property type="term" value="F:carbohydrate binding"/>
    <property type="evidence" value="ECO:0007669"/>
    <property type="project" value="TreeGrafter"/>
</dbReference>
<dbReference type="CDD" id="cd19965">
    <property type="entry name" value="PBP1_ABC_sugar_binding-like"/>
    <property type="match status" value="1"/>
</dbReference>
<sequence length="390" mass="39733">MSIEQLPDSAGQVVSANNDPRHTAAEQPPAFLQSRRGLLKGVMAGGGAAAAASLLAACTSGHNTTSTAGTGNFASTPKWRFVFVNHVTTNSFFVPTRYGMQDAAALLGVADPQWTGSQGGVVSEMVSSFETAISGGADGIAVALTDSSAFVEPIKAALAAGIPVIAYNATAPNNYALAYVGQDLYQSGVLMGQRIARDVTSGTILVGISQPGGNNVQPRLDGIKAALAKAAPAVTVHSVDTGADQAGELSAMESAYQGAQDAKGLYAVDAGSTAGIAQLIAKQGIAGKVHAGGFDTLTDTINGVKTGALDFTIDQSAYLQGFLSVLYLYLFRLSGTLVFPPATDTGLTFVTKDNVGPYASAGSRFEGGTNKALVPMPKSITLPPPSTVQL</sequence>
<dbReference type="Pfam" id="PF13407">
    <property type="entry name" value="Peripla_BP_4"/>
    <property type="match status" value="1"/>
</dbReference>
<evidence type="ECO:0000256" key="2">
    <source>
        <dbReference type="ARBA" id="ARBA00007639"/>
    </source>
</evidence>
<feature type="region of interest" description="Disordered" evidence="3">
    <location>
        <begin position="1"/>
        <end position="26"/>
    </location>
</feature>
<evidence type="ECO:0000313" key="5">
    <source>
        <dbReference type="EMBL" id="MBS2966395.1"/>
    </source>
</evidence>
<dbReference type="AlphaFoldDB" id="A0A8J7WTC7"/>
<dbReference type="EMBL" id="JAGSXH010000145">
    <property type="protein sequence ID" value="MBS2966395.1"/>
    <property type="molecule type" value="Genomic_DNA"/>
</dbReference>
<evidence type="ECO:0000256" key="3">
    <source>
        <dbReference type="SAM" id="MobiDB-lite"/>
    </source>
</evidence>
<dbReference type="SUPFAM" id="SSF53822">
    <property type="entry name" value="Periplasmic binding protein-like I"/>
    <property type="match status" value="1"/>
</dbReference>
<dbReference type="GO" id="GO:0030288">
    <property type="term" value="C:outer membrane-bounded periplasmic space"/>
    <property type="evidence" value="ECO:0007669"/>
    <property type="project" value="TreeGrafter"/>
</dbReference>
<dbReference type="InterPro" id="IPR006311">
    <property type="entry name" value="TAT_signal"/>
</dbReference>
<name>A0A8J7WTC7_9ACTN</name>
<accession>A0A8J7WTC7</accession>
<evidence type="ECO:0000256" key="1">
    <source>
        <dbReference type="ARBA" id="ARBA00004196"/>
    </source>
</evidence>
<reference evidence="5" key="1">
    <citation type="submission" date="2021-04" db="EMBL/GenBank/DDBJ databases">
        <title>Genome based classification of Actinospica acidithermotolerans sp. nov., an actinobacterium isolated from an Indonesian hot spring.</title>
        <authorList>
            <person name="Kusuma A.B."/>
            <person name="Putra K.E."/>
            <person name="Nafisah S."/>
            <person name="Loh J."/>
            <person name="Nouioui I."/>
            <person name="Goodfellow M."/>
        </authorList>
    </citation>
    <scope>NUCLEOTIDE SEQUENCE</scope>
    <source>
        <strain evidence="5">DSM 45618</strain>
    </source>
</reference>
<feature type="domain" description="Periplasmic binding protein" evidence="4">
    <location>
        <begin position="81"/>
        <end position="326"/>
    </location>
</feature>
<dbReference type="InterPro" id="IPR028082">
    <property type="entry name" value="Peripla_BP_I"/>
</dbReference>